<feature type="region of interest" description="Disordered" evidence="1">
    <location>
        <begin position="60"/>
        <end position="85"/>
    </location>
</feature>
<dbReference type="AlphaFoldDB" id="A0A7J6AVX4"/>
<name>A0A7J6AVX4_AMEME</name>
<dbReference type="Proteomes" id="UP000593565">
    <property type="component" value="Unassembled WGS sequence"/>
</dbReference>
<dbReference type="EMBL" id="JAAGNN010000007">
    <property type="protein sequence ID" value="KAF4086840.1"/>
    <property type="molecule type" value="Genomic_DNA"/>
</dbReference>
<organism evidence="2 3">
    <name type="scientific">Ameiurus melas</name>
    <name type="common">Black bullhead</name>
    <name type="synonym">Silurus melas</name>
    <dbReference type="NCBI Taxonomy" id="219545"/>
    <lineage>
        <taxon>Eukaryota</taxon>
        <taxon>Metazoa</taxon>
        <taxon>Chordata</taxon>
        <taxon>Craniata</taxon>
        <taxon>Vertebrata</taxon>
        <taxon>Euteleostomi</taxon>
        <taxon>Actinopterygii</taxon>
        <taxon>Neopterygii</taxon>
        <taxon>Teleostei</taxon>
        <taxon>Ostariophysi</taxon>
        <taxon>Siluriformes</taxon>
        <taxon>Ictaluridae</taxon>
        <taxon>Ameiurus</taxon>
    </lineage>
</organism>
<feature type="compositionally biased region" description="Basic and acidic residues" evidence="1">
    <location>
        <begin position="63"/>
        <end position="82"/>
    </location>
</feature>
<keyword evidence="3" id="KW-1185">Reference proteome</keyword>
<accession>A0A7J6AVX4</accession>
<proteinExistence type="predicted"/>
<gene>
    <name evidence="2" type="ORF">AMELA_G00088940</name>
</gene>
<evidence type="ECO:0000313" key="2">
    <source>
        <dbReference type="EMBL" id="KAF4086840.1"/>
    </source>
</evidence>
<evidence type="ECO:0000313" key="3">
    <source>
        <dbReference type="Proteomes" id="UP000593565"/>
    </source>
</evidence>
<evidence type="ECO:0000256" key="1">
    <source>
        <dbReference type="SAM" id="MobiDB-lite"/>
    </source>
</evidence>
<comment type="caution">
    <text evidence="2">The sequence shown here is derived from an EMBL/GenBank/DDBJ whole genome shotgun (WGS) entry which is preliminary data.</text>
</comment>
<protein>
    <submittedName>
        <fullName evidence="2">Uncharacterized protein</fullName>
    </submittedName>
</protein>
<reference evidence="2 3" key="1">
    <citation type="submission" date="2020-02" db="EMBL/GenBank/DDBJ databases">
        <title>A chromosome-scale genome assembly of the black bullhead catfish (Ameiurus melas).</title>
        <authorList>
            <person name="Wen M."/>
            <person name="Zham M."/>
            <person name="Cabau C."/>
            <person name="Klopp C."/>
            <person name="Donnadieu C."/>
            <person name="Roques C."/>
            <person name="Bouchez O."/>
            <person name="Lampietro C."/>
            <person name="Jouanno E."/>
            <person name="Herpin A."/>
            <person name="Louis A."/>
            <person name="Berthelot C."/>
            <person name="Parey E."/>
            <person name="Roest-Crollius H."/>
            <person name="Braasch I."/>
            <person name="Postlethwait J."/>
            <person name="Robinson-Rechavi M."/>
            <person name="Echchiki A."/>
            <person name="Begum T."/>
            <person name="Montfort J."/>
            <person name="Schartl M."/>
            <person name="Bobe J."/>
            <person name="Guiguen Y."/>
        </authorList>
    </citation>
    <scope>NUCLEOTIDE SEQUENCE [LARGE SCALE GENOMIC DNA]</scope>
    <source>
        <strain evidence="2">M_S1</strain>
        <tissue evidence="2">Blood</tissue>
    </source>
</reference>
<sequence>MMAFLLCEAKMSELVCMPCCSWETKKEPIMSALGNEQILRTLQFSLRGQSDIAYCKQIPQGQEKSKKERAEEKGGNNKDSLRSADPSTVLMCRSYVMLHI</sequence>